<keyword evidence="12" id="KW-1185">Reference proteome</keyword>
<name>L0AAC5_CALLD</name>
<feature type="binding site" evidence="10">
    <location>
        <begin position="19"/>
        <end position="27"/>
    </location>
    <ligand>
        <name>ATP</name>
        <dbReference type="ChEBI" id="CHEBI:30616"/>
    </ligand>
</feature>
<dbReference type="GO" id="GO:0036431">
    <property type="term" value="F:dCMP kinase activity"/>
    <property type="evidence" value="ECO:0007669"/>
    <property type="project" value="InterPro"/>
</dbReference>
<dbReference type="RefSeq" id="WP_015232718.1">
    <property type="nucleotide sequence ID" value="NC_019791.1"/>
</dbReference>
<dbReference type="HAMAP" id="MF_00239">
    <property type="entry name" value="Cytidyl_kinase_type2"/>
    <property type="match status" value="1"/>
</dbReference>
<evidence type="ECO:0000256" key="6">
    <source>
        <dbReference type="ARBA" id="ARBA00022777"/>
    </source>
</evidence>
<evidence type="ECO:0000256" key="3">
    <source>
        <dbReference type="ARBA" id="ARBA00022490"/>
    </source>
</evidence>
<evidence type="ECO:0000256" key="5">
    <source>
        <dbReference type="ARBA" id="ARBA00022741"/>
    </source>
</evidence>
<evidence type="ECO:0000256" key="1">
    <source>
        <dbReference type="ARBA" id="ARBA00004496"/>
    </source>
</evidence>
<proteinExistence type="inferred from homology"/>
<evidence type="ECO:0000313" key="11">
    <source>
        <dbReference type="EMBL" id="AFZ70821.1"/>
    </source>
</evidence>
<sequence>MEEEKKICDKIKPIIIVSGPPGSGKSTYAKRLSQDLGLRYYTSGQAFRELAKELNKDLIELNKIAQKDPEIDLKIDKKTLEEAKKGCIVIDSHLAAWILKDLPTISIYVKADLNSRVNRILSRDKVSLENSIEEATYREYTHWARFKEYYGIDIRDLSIFDLVIDTTKLSISDAYDIILNFVKKMLKL</sequence>
<dbReference type="KEGG" id="clg:Calag_1099"/>
<dbReference type="FunCoup" id="L0AAC5">
    <property type="interactions" value="13"/>
</dbReference>
<evidence type="ECO:0000256" key="2">
    <source>
        <dbReference type="ARBA" id="ARBA00011005"/>
    </source>
</evidence>
<dbReference type="GO" id="GO:0036430">
    <property type="term" value="F:CMP kinase activity"/>
    <property type="evidence" value="ECO:0007669"/>
    <property type="project" value="RHEA"/>
</dbReference>
<comment type="subcellular location">
    <subcellularLocation>
        <location evidence="1 10">Cytoplasm</location>
    </subcellularLocation>
</comment>
<dbReference type="GeneID" id="14212359"/>
<reference evidence="12" key="1">
    <citation type="submission" date="2012-03" db="EMBL/GenBank/DDBJ databases">
        <title>Complete genome of Caldisphaera lagunensis DSM 15908.</title>
        <authorList>
            <person name="Lucas S."/>
            <person name="Copeland A."/>
            <person name="Lapidus A."/>
            <person name="Glavina del Rio T."/>
            <person name="Dalin E."/>
            <person name="Tice H."/>
            <person name="Bruce D."/>
            <person name="Goodwin L."/>
            <person name="Pitluck S."/>
            <person name="Peters L."/>
            <person name="Mikhailova N."/>
            <person name="Teshima H."/>
            <person name="Kyrpides N."/>
            <person name="Mavromatis K."/>
            <person name="Ivanova N."/>
            <person name="Brettin T."/>
            <person name="Detter J.C."/>
            <person name="Han C."/>
            <person name="Larimer F."/>
            <person name="Land M."/>
            <person name="Hauser L."/>
            <person name="Markowitz V."/>
            <person name="Cheng J.-F."/>
            <person name="Hugenholtz P."/>
            <person name="Woyke T."/>
            <person name="Wu D."/>
            <person name="Spring S."/>
            <person name="Schroeder M."/>
            <person name="Brambilla E."/>
            <person name="Klenk H.-P."/>
            <person name="Eisen J.A."/>
        </authorList>
    </citation>
    <scope>NUCLEOTIDE SEQUENCE [LARGE SCALE GENOMIC DNA]</scope>
    <source>
        <strain evidence="12">DSM 15908 / JCM 11604 / IC-154</strain>
    </source>
</reference>
<accession>L0AAC5</accession>
<dbReference type="SUPFAM" id="SSF52540">
    <property type="entry name" value="P-loop containing nucleoside triphosphate hydrolases"/>
    <property type="match status" value="1"/>
</dbReference>
<evidence type="ECO:0000256" key="4">
    <source>
        <dbReference type="ARBA" id="ARBA00022679"/>
    </source>
</evidence>
<keyword evidence="4 10" id="KW-0808">Transferase</keyword>
<dbReference type="Gene3D" id="3.40.50.300">
    <property type="entry name" value="P-loop containing nucleotide triphosphate hydrolases"/>
    <property type="match status" value="1"/>
</dbReference>
<keyword evidence="6 10" id="KW-0418">Kinase</keyword>
<dbReference type="EC" id="2.7.4.25" evidence="10"/>
<gene>
    <name evidence="10" type="primary">cmk</name>
    <name evidence="11" type="ordered locus">Calag_1099</name>
</gene>
<dbReference type="Pfam" id="PF13189">
    <property type="entry name" value="Cytidylate_kin2"/>
    <property type="match status" value="1"/>
</dbReference>
<dbReference type="NCBIfam" id="TIGR02173">
    <property type="entry name" value="cyt_kin_arch"/>
    <property type="match status" value="1"/>
</dbReference>
<keyword evidence="3 10" id="KW-0963">Cytoplasm</keyword>
<comment type="similarity">
    <text evidence="2 10">Belongs to the cytidylate kinase family. Type 2 subfamily.</text>
</comment>
<dbReference type="GO" id="GO:0005524">
    <property type="term" value="F:ATP binding"/>
    <property type="evidence" value="ECO:0007669"/>
    <property type="project" value="UniProtKB-UniRule"/>
</dbReference>
<dbReference type="OrthoDB" id="31096at2157"/>
<dbReference type="GO" id="GO:0005737">
    <property type="term" value="C:cytoplasm"/>
    <property type="evidence" value="ECO:0007669"/>
    <property type="project" value="UniProtKB-SubCell"/>
</dbReference>
<evidence type="ECO:0000256" key="8">
    <source>
        <dbReference type="ARBA" id="ARBA00047615"/>
    </source>
</evidence>
<dbReference type="InParanoid" id="L0AAC5"/>
<dbReference type="HOGENOM" id="CLU_079959_1_0_2"/>
<evidence type="ECO:0000256" key="7">
    <source>
        <dbReference type="ARBA" id="ARBA00022840"/>
    </source>
</evidence>
<protein>
    <recommendedName>
        <fullName evidence="10">Cytidylate kinase</fullName>
        <shortName evidence="10">CK</shortName>
        <ecNumber evidence="10">2.7.4.25</ecNumber>
    </recommendedName>
    <alternativeName>
        <fullName evidence="10">Cytidine monophosphate kinase</fullName>
        <shortName evidence="10">CMP kinase</shortName>
    </alternativeName>
</protein>
<dbReference type="eggNOG" id="arCOG01037">
    <property type="taxonomic scope" value="Archaea"/>
</dbReference>
<keyword evidence="7 10" id="KW-0067">ATP-binding</keyword>
<evidence type="ECO:0000256" key="10">
    <source>
        <dbReference type="HAMAP-Rule" id="MF_00239"/>
    </source>
</evidence>
<dbReference type="InterPro" id="IPR011994">
    <property type="entry name" value="Cytidylate_kinase_dom"/>
</dbReference>
<dbReference type="Proteomes" id="UP000010469">
    <property type="component" value="Chromosome"/>
</dbReference>
<keyword evidence="5 10" id="KW-0547">Nucleotide-binding</keyword>
<dbReference type="AlphaFoldDB" id="L0AAC5"/>
<dbReference type="InterPro" id="IPR011892">
    <property type="entry name" value="Cyt_kin_arch"/>
</dbReference>
<comment type="catalytic activity">
    <reaction evidence="9 10">
        <text>CMP + ATP = CDP + ADP</text>
        <dbReference type="Rhea" id="RHEA:11600"/>
        <dbReference type="ChEBI" id="CHEBI:30616"/>
        <dbReference type="ChEBI" id="CHEBI:58069"/>
        <dbReference type="ChEBI" id="CHEBI:60377"/>
        <dbReference type="ChEBI" id="CHEBI:456216"/>
        <dbReference type="EC" id="2.7.4.25"/>
    </reaction>
</comment>
<dbReference type="GO" id="GO:0006220">
    <property type="term" value="P:pyrimidine nucleotide metabolic process"/>
    <property type="evidence" value="ECO:0007669"/>
    <property type="project" value="UniProtKB-UniRule"/>
</dbReference>
<comment type="catalytic activity">
    <reaction evidence="8 10">
        <text>dCMP + ATP = dCDP + ADP</text>
        <dbReference type="Rhea" id="RHEA:25094"/>
        <dbReference type="ChEBI" id="CHEBI:30616"/>
        <dbReference type="ChEBI" id="CHEBI:57566"/>
        <dbReference type="ChEBI" id="CHEBI:58593"/>
        <dbReference type="ChEBI" id="CHEBI:456216"/>
        <dbReference type="EC" id="2.7.4.25"/>
    </reaction>
</comment>
<dbReference type="STRING" id="1056495.Calag_1099"/>
<evidence type="ECO:0000256" key="9">
    <source>
        <dbReference type="ARBA" id="ARBA00048478"/>
    </source>
</evidence>
<evidence type="ECO:0000313" key="12">
    <source>
        <dbReference type="Proteomes" id="UP000010469"/>
    </source>
</evidence>
<dbReference type="CDD" id="cd02020">
    <property type="entry name" value="CMPK"/>
    <property type="match status" value="1"/>
</dbReference>
<organism evidence="11 12">
    <name type="scientific">Caldisphaera lagunensis (strain DSM 15908 / JCM 11604 / ANMR 0165 / IC-154)</name>
    <dbReference type="NCBI Taxonomy" id="1056495"/>
    <lineage>
        <taxon>Archaea</taxon>
        <taxon>Thermoproteota</taxon>
        <taxon>Thermoprotei</taxon>
        <taxon>Acidilobales</taxon>
        <taxon>Caldisphaeraceae</taxon>
        <taxon>Caldisphaera</taxon>
    </lineage>
</organism>
<dbReference type="EMBL" id="CP003378">
    <property type="protein sequence ID" value="AFZ70821.1"/>
    <property type="molecule type" value="Genomic_DNA"/>
</dbReference>
<dbReference type="InterPro" id="IPR027417">
    <property type="entry name" value="P-loop_NTPase"/>
</dbReference>